<name>F8A375_CELGA</name>
<keyword evidence="2" id="KW-0560">Oxidoreductase</keyword>
<dbReference type="OrthoDB" id="9798454at2"/>
<dbReference type="InterPro" id="IPR051545">
    <property type="entry name" value="NAD(P)H_dehydrogenase_qn"/>
</dbReference>
<dbReference type="RefSeq" id="WP_013884585.1">
    <property type="nucleotide sequence ID" value="NC_015671.1"/>
</dbReference>
<dbReference type="HOGENOM" id="CLU_058643_1_0_11"/>
<dbReference type="Gene3D" id="3.40.50.360">
    <property type="match status" value="1"/>
</dbReference>
<evidence type="ECO:0000313" key="4">
    <source>
        <dbReference type="EMBL" id="AEI13068.1"/>
    </source>
</evidence>
<comment type="similarity">
    <text evidence="1">Belongs to the NAD(P)H dehydrogenase (quinone) family.</text>
</comment>
<dbReference type="GO" id="GO:0005829">
    <property type="term" value="C:cytosol"/>
    <property type="evidence" value="ECO:0007669"/>
    <property type="project" value="TreeGrafter"/>
</dbReference>
<gene>
    <name evidence="4" type="ordered locus">Celgi_2569</name>
</gene>
<evidence type="ECO:0000256" key="1">
    <source>
        <dbReference type="ARBA" id="ARBA00006252"/>
    </source>
</evidence>
<dbReference type="Proteomes" id="UP000000485">
    <property type="component" value="Chromosome"/>
</dbReference>
<proteinExistence type="inferred from homology"/>
<evidence type="ECO:0000313" key="5">
    <source>
        <dbReference type="Proteomes" id="UP000000485"/>
    </source>
</evidence>
<keyword evidence="5" id="KW-1185">Reference proteome</keyword>
<sequence>MRILVVVGHPLTGSLTHALAAAYAQGARSAGAEVRVHDLAVTPFPHDPASRADLRAPDGDTTHLDPAVAALVDDVRWAEHLVVLHPQWWGTYPAVLKAYLDRVMLSGVTFRYRSGSLPTRLMQGRTARTVMTMDSPGFWNRFAYRDAAGASLGRATLAYCGYRLTGRTTFAKVRFSSPEQRTRWLATTARLGTRDAARRGAARPSAAPVPA</sequence>
<protein>
    <submittedName>
        <fullName evidence="4">NAD(P)H dehydrogenase (Quinone)</fullName>
    </submittedName>
</protein>
<dbReference type="InterPro" id="IPR029039">
    <property type="entry name" value="Flavoprotein-like_sf"/>
</dbReference>
<dbReference type="eggNOG" id="COG2249">
    <property type="taxonomic scope" value="Bacteria"/>
</dbReference>
<feature type="domain" description="Flavodoxin-like fold" evidence="3">
    <location>
        <begin position="1"/>
        <end position="174"/>
    </location>
</feature>
<reference evidence="5" key="1">
    <citation type="submission" date="2011-04" db="EMBL/GenBank/DDBJ databases">
        <title>Complete sequence of Cellvibrio gilvus ATCC 13127.</title>
        <authorList>
            <person name="Lucas S."/>
            <person name="Han J."/>
            <person name="Lapidus A."/>
            <person name="Cheng J.-F."/>
            <person name="Goodwin L."/>
            <person name="Pitluck S."/>
            <person name="Peters L."/>
            <person name="Munk A."/>
            <person name="Detter J.C."/>
            <person name="Han C."/>
            <person name="Tapia R."/>
            <person name="Land M."/>
            <person name="Hauser L."/>
            <person name="Kyrpides N."/>
            <person name="Ivanova N."/>
            <person name="Ovchinnikova G."/>
            <person name="Pagani I."/>
            <person name="Mead D."/>
            <person name="Brumm P."/>
            <person name="Woyke T."/>
        </authorList>
    </citation>
    <scope>NUCLEOTIDE SEQUENCE [LARGE SCALE GENOMIC DNA]</scope>
    <source>
        <strain evidence="5">ATCC 13127 / NRRL B-14078</strain>
    </source>
</reference>
<dbReference type="PANTHER" id="PTHR10204">
    <property type="entry name" value="NAD P H OXIDOREDUCTASE-RELATED"/>
    <property type="match status" value="1"/>
</dbReference>
<dbReference type="AlphaFoldDB" id="F8A375"/>
<evidence type="ECO:0000256" key="2">
    <source>
        <dbReference type="ARBA" id="ARBA00023002"/>
    </source>
</evidence>
<dbReference type="STRING" id="593907.Celgi_2569"/>
<dbReference type="GO" id="GO:0003955">
    <property type="term" value="F:NAD(P)H dehydrogenase (quinone) activity"/>
    <property type="evidence" value="ECO:0007669"/>
    <property type="project" value="TreeGrafter"/>
</dbReference>
<dbReference type="EMBL" id="CP002665">
    <property type="protein sequence ID" value="AEI13068.1"/>
    <property type="molecule type" value="Genomic_DNA"/>
</dbReference>
<dbReference type="SUPFAM" id="SSF52218">
    <property type="entry name" value="Flavoproteins"/>
    <property type="match status" value="1"/>
</dbReference>
<organism evidence="4 5">
    <name type="scientific">Cellulomonas gilvus (strain ATCC 13127 / NRRL B-14078)</name>
    <name type="common">Cellvibrio gilvus</name>
    <dbReference type="NCBI Taxonomy" id="593907"/>
    <lineage>
        <taxon>Bacteria</taxon>
        <taxon>Bacillati</taxon>
        <taxon>Actinomycetota</taxon>
        <taxon>Actinomycetes</taxon>
        <taxon>Micrococcales</taxon>
        <taxon>Cellulomonadaceae</taxon>
        <taxon>Cellulomonas</taxon>
    </lineage>
</organism>
<dbReference type="InterPro" id="IPR003680">
    <property type="entry name" value="Flavodoxin_fold"/>
</dbReference>
<evidence type="ECO:0000259" key="3">
    <source>
        <dbReference type="Pfam" id="PF02525"/>
    </source>
</evidence>
<dbReference type="KEGG" id="cga:Celgi_2569"/>
<dbReference type="PANTHER" id="PTHR10204:SF34">
    <property type="entry name" value="NAD(P)H DEHYDROGENASE [QUINONE] 1 ISOFORM 1"/>
    <property type="match status" value="1"/>
</dbReference>
<dbReference type="Pfam" id="PF02525">
    <property type="entry name" value="Flavodoxin_2"/>
    <property type="match status" value="1"/>
</dbReference>
<accession>F8A375</accession>